<dbReference type="InterPro" id="IPR018189">
    <property type="entry name" value="Phosphoglucose_isomerase_CS"/>
</dbReference>
<dbReference type="GO" id="GO:0005829">
    <property type="term" value="C:cytosol"/>
    <property type="evidence" value="ECO:0007669"/>
    <property type="project" value="TreeGrafter"/>
</dbReference>
<keyword evidence="4 7" id="KW-0324">Glycolysis</keyword>
<dbReference type="CDD" id="cd05016">
    <property type="entry name" value="SIS_PGI_2"/>
    <property type="match status" value="1"/>
</dbReference>
<dbReference type="AlphaFoldDB" id="A0A4S3K0L6"/>
<evidence type="ECO:0000256" key="1">
    <source>
        <dbReference type="ARBA" id="ARBA00004926"/>
    </source>
</evidence>
<evidence type="ECO:0000256" key="9">
    <source>
        <dbReference type="SAM" id="MobiDB-lite"/>
    </source>
</evidence>
<dbReference type="OrthoDB" id="140919at2"/>
<dbReference type="UniPathway" id="UPA00138"/>
<dbReference type="RefSeq" id="WP_133883821.1">
    <property type="nucleotide sequence ID" value="NZ_MWIN01000025.1"/>
</dbReference>
<dbReference type="UniPathway" id="UPA00109">
    <property type="reaction ID" value="UER00181"/>
</dbReference>
<feature type="active site" evidence="7">
    <location>
        <position position="390"/>
    </location>
</feature>
<comment type="catalytic activity">
    <reaction evidence="6 7 8">
        <text>alpha-D-glucose 6-phosphate = beta-D-fructose 6-phosphate</text>
        <dbReference type="Rhea" id="RHEA:11816"/>
        <dbReference type="ChEBI" id="CHEBI:57634"/>
        <dbReference type="ChEBI" id="CHEBI:58225"/>
        <dbReference type="EC" id="5.3.1.9"/>
    </reaction>
</comment>
<dbReference type="GO" id="GO:0097367">
    <property type="term" value="F:carbohydrate derivative binding"/>
    <property type="evidence" value="ECO:0007669"/>
    <property type="project" value="InterPro"/>
</dbReference>
<dbReference type="HAMAP" id="MF_00473">
    <property type="entry name" value="G6P_isomerase"/>
    <property type="match status" value="1"/>
</dbReference>
<evidence type="ECO:0000256" key="4">
    <source>
        <dbReference type="ARBA" id="ARBA00023152"/>
    </source>
</evidence>
<dbReference type="InterPro" id="IPR046348">
    <property type="entry name" value="SIS_dom_sf"/>
</dbReference>
<dbReference type="NCBIfam" id="NF001211">
    <property type="entry name" value="PRK00179.1"/>
    <property type="match status" value="1"/>
</dbReference>
<name>A0A4S3K0L6_9GAMM</name>
<comment type="pathway">
    <text evidence="1 7 8">Carbohydrate degradation; glycolysis; D-glyceraldehyde 3-phosphate and glycerone phosphate from D-glucose: step 2/4.</text>
</comment>
<dbReference type="PANTHER" id="PTHR11469:SF1">
    <property type="entry name" value="GLUCOSE-6-PHOSPHATE ISOMERASE"/>
    <property type="match status" value="1"/>
</dbReference>
<dbReference type="CDD" id="cd05015">
    <property type="entry name" value="SIS_PGI_1"/>
    <property type="match status" value="1"/>
</dbReference>
<dbReference type="GO" id="GO:0006094">
    <property type="term" value="P:gluconeogenesis"/>
    <property type="evidence" value="ECO:0007669"/>
    <property type="project" value="UniProtKB-UniRule"/>
</dbReference>
<keyword evidence="7" id="KW-0963">Cytoplasm</keyword>
<dbReference type="GO" id="GO:0051156">
    <property type="term" value="P:glucose 6-phosphate metabolic process"/>
    <property type="evidence" value="ECO:0007669"/>
    <property type="project" value="TreeGrafter"/>
</dbReference>
<feature type="region of interest" description="Disordered" evidence="9">
    <location>
        <begin position="528"/>
        <end position="547"/>
    </location>
</feature>
<dbReference type="Gene3D" id="1.10.1390.10">
    <property type="match status" value="1"/>
</dbReference>
<gene>
    <name evidence="7" type="primary">pgi</name>
    <name evidence="10" type="ORF">DFR24_4682</name>
</gene>
<dbReference type="SUPFAM" id="SSF53697">
    <property type="entry name" value="SIS domain"/>
    <property type="match status" value="1"/>
</dbReference>
<dbReference type="InterPro" id="IPR035482">
    <property type="entry name" value="SIS_PGI_2"/>
</dbReference>
<dbReference type="PROSITE" id="PS00765">
    <property type="entry name" value="P_GLUCOSE_ISOMERASE_1"/>
    <property type="match status" value="1"/>
</dbReference>
<feature type="active site" description="Proton donor" evidence="7">
    <location>
        <position position="360"/>
    </location>
</feature>
<dbReference type="Proteomes" id="UP000295341">
    <property type="component" value="Unassembled WGS sequence"/>
</dbReference>
<keyword evidence="3 7" id="KW-0312">Gluconeogenesis</keyword>
<dbReference type="Gene3D" id="3.40.50.10490">
    <property type="entry name" value="Glucose-6-phosphate isomerase like protein, domain 1"/>
    <property type="match status" value="2"/>
</dbReference>
<keyword evidence="5 7" id="KW-0413">Isomerase</keyword>
<dbReference type="GO" id="GO:0048029">
    <property type="term" value="F:monosaccharide binding"/>
    <property type="evidence" value="ECO:0007669"/>
    <property type="project" value="TreeGrafter"/>
</dbReference>
<comment type="caution">
    <text evidence="10">The sequence shown here is derived from an EMBL/GenBank/DDBJ whole genome shotgun (WGS) entry which is preliminary data.</text>
</comment>
<dbReference type="PRINTS" id="PR00662">
    <property type="entry name" value="G6PISOMERASE"/>
</dbReference>
<evidence type="ECO:0000313" key="11">
    <source>
        <dbReference type="Proteomes" id="UP000295341"/>
    </source>
</evidence>
<proteinExistence type="inferred from homology"/>
<dbReference type="EMBL" id="SOBT01000012">
    <property type="protein sequence ID" value="TDU24412.1"/>
    <property type="molecule type" value="Genomic_DNA"/>
</dbReference>
<accession>A0A4S3K0L6</accession>
<dbReference type="PROSITE" id="PS00174">
    <property type="entry name" value="P_GLUCOSE_ISOMERASE_2"/>
    <property type="match status" value="1"/>
</dbReference>
<dbReference type="Pfam" id="PF00342">
    <property type="entry name" value="PGI"/>
    <property type="match status" value="1"/>
</dbReference>
<evidence type="ECO:0000256" key="6">
    <source>
        <dbReference type="ARBA" id="ARBA00029321"/>
    </source>
</evidence>
<organism evidence="10 11">
    <name type="scientific">Panacagrimonas perspica</name>
    <dbReference type="NCBI Taxonomy" id="381431"/>
    <lineage>
        <taxon>Bacteria</taxon>
        <taxon>Pseudomonadati</taxon>
        <taxon>Pseudomonadota</taxon>
        <taxon>Gammaproteobacteria</taxon>
        <taxon>Nevskiales</taxon>
        <taxon>Nevskiaceae</taxon>
        <taxon>Panacagrimonas</taxon>
    </lineage>
</organism>
<evidence type="ECO:0000256" key="3">
    <source>
        <dbReference type="ARBA" id="ARBA00022432"/>
    </source>
</evidence>
<dbReference type="InterPro" id="IPR035476">
    <property type="entry name" value="SIS_PGI_1"/>
</dbReference>
<dbReference type="InterPro" id="IPR001672">
    <property type="entry name" value="G6P_Isomerase"/>
</dbReference>
<reference evidence="10 11" key="1">
    <citation type="submission" date="2019-03" db="EMBL/GenBank/DDBJ databases">
        <title>Genomic Encyclopedia of Type Strains, Phase IV (KMG-IV): sequencing the most valuable type-strain genomes for metagenomic binning, comparative biology and taxonomic classification.</title>
        <authorList>
            <person name="Goeker M."/>
        </authorList>
    </citation>
    <scope>NUCLEOTIDE SEQUENCE [LARGE SCALE GENOMIC DNA]</scope>
    <source>
        <strain evidence="10 11">DSM 26377</strain>
    </source>
</reference>
<evidence type="ECO:0000256" key="7">
    <source>
        <dbReference type="HAMAP-Rule" id="MF_00473"/>
    </source>
</evidence>
<dbReference type="EC" id="5.3.1.9" evidence="7"/>
<comment type="similarity">
    <text evidence="2 7 8">Belongs to the GPI family.</text>
</comment>
<sequence>MSISAGAAVIPLERTDAWSAVLSHARATGSDSLNALFAADETRAQSLCATACGLTLDFSKQRIDARTLELLLAVAEARDLKTWRTRLMAGEAINHTEGRAVMHVALRAPRGLPMFADGKRIDGDVHDVLDRMAAFSERVRDWSWRGARGDTITDVVNIGIGGSDLGPRMVCEALTAIAGKGPRAHFVANVDGAQLAAVLESVDPARTLFVVTSKTFTTQETMANANAARRWLVDALGAPAVAKHFVAVSTNLDAVTAFGIEPTNAFGFWDWVGGRYSVWSAVGLSAMLRVGPAMFRELLAGAHAMDRHFVEAPFAQNLPVLLGLLAVWNQSALGCSTQVIAPYAQRLVFFADWLQQLEMESNGKYVMRDGTPVTRSTPALWGDVGTNSQHAFFQMLHQGPEVHPVDFILPVKADHALPEQQRLLIANALAQAAALMRGKTADEVRAELVAKGMKGEALEQAIPHRVFPGNRPSNLILLPRLDAFHLGALMAMYEQRTFVLSVLWGINAYDQWGVELGKQLATRLLQPDAKHDPGLDGSTRSHLGLLG</sequence>
<evidence type="ECO:0000256" key="2">
    <source>
        <dbReference type="ARBA" id="ARBA00006604"/>
    </source>
</evidence>
<keyword evidence="11" id="KW-1185">Reference proteome</keyword>
<evidence type="ECO:0000313" key="10">
    <source>
        <dbReference type="EMBL" id="TDU24412.1"/>
    </source>
</evidence>
<comment type="pathway">
    <text evidence="7">Carbohydrate biosynthesis; gluconeogenesis.</text>
</comment>
<dbReference type="InterPro" id="IPR023096">
    <property type="entry name" value="G6P_Isomerase_C"/>
</dbReference>
<evidence type="ECO:0000256" key="5">
    <source>
        <dbReference type="ARBA" id="ARBA00023235"/>
    </source>
</evidence>
<dbReference type="GO" id="GO:0004347">
    <property type="term" value="F:glucose-6-phosphate isomerase activity"/>
    <property type="evidence" value="ECO:0007669"/>
    <property type="project" value="UniProtKB-UniRule"/>
</dbReference>
<evidence type="ECO:0000256" key="8">
    <source>
        <dbReference type="RuleBase" id="RU000612"/>
    </source>
</evidence>
<dbReference type="PANTHER" id="PTHR11469">
    <property type="entry name" value="GLUCOSE-6-PHOSPHATE ISOMERASE"/>
    <property type="match status" value="1"/>
</dbReference>
<dbReference type="PROSITE" id="PS51463">
    <property type="entry name" value="P_GLUCOSE_ISOMERASE_3"/>
    <property type="match status" value="1"/>
</dbReference>
<feature type="active site" evidence="7">
    <location>
        <position position="518"/>
    </location>
</feature>
<protein>
    <recommendedName>
        <fullName evidence="7">Glucose-6-phosphate isomerase</fullName>
        <shortName evidence="7">GPI</shortName>
        <ecNumber evidence="7">5.3.1.9</ecNumber>
    </recommendedName>
    <alternativeName>
        <fullName evidence="7">Phosphoglucose isomerase</fullName>
        <shortName evidence="7">PGI</shortName>
    </alternativeName>
    <alternativeName>
        <fullName evidence="7">Phosphohexose isomerase</fullName>
        <shortName evidence="7">PHI</shortName>
    </alternativeName>
</protein>
<comment type="function">
    <text evidence="7">Catalyzes the reversible isomerization of glucose-6-phosphate to fructose-6-phosphate.</text>
</comment>
<comment type="subcellular location">
    <subcellularLocation>
        <location evidence="7">Cytoplasm</location>
    </subcellularLocation>
</comment>
<dbReference type="GO" id="GO:0006096">
    <property type="term" value="P:glycolytic process"/>
    <property type="evidence" value="ECO:0007669"/>
    <property type="project" value="UniProtKB-UniRule"/>
</dbReference>